<dbReference type="KEGG" id="hat:RC74_14870"/>
<dbReference type="STRING" id="1579316.RC74_14870"/>
<dbReference type="GO" id="GO:0032259">
    <property type="term" value="P:methylation"/>
    <property type="evidence" value="ECO:0007669"/>
    <property type="project" value="UniProtKB-KW"/>
</dbReference>
<protein>
    <submittedName>
        <fullName evidence="1">Methyltransferase type 11</fullName>
    </submittedName>
</protein>
<accession>A0A126V236</accession>
<dbReference type="InterPro" id="IPR029063">
    <property type="entry name" value="SAM-dependent_MTases_sf"/>
</dbReference>
<dbReference type="EMBL" id="CP014327">
    <property type="protein sequence ID" value="AML52388.1"/>
    <property type="molecule type" value="Genomic_DNA"/>
</dbReference>
<dbReference type="CDD" id="cd02440">
    <property type="entry name" value="AdoMet_MTases"/>
    <property type="match status" value="1"/>
</dbReference>
<gene>
    <name evidence="1" type="ORF">RC74_14870</name>
</gene>
<dbReference type="Proteomes" id="UP000070371">
    <property type="component" value="Chromosome"/>
</dbReference>
<dbReference type="RefSeq" id="WP_039002050.1">
    <property type="nucleotide sequence ID" value="NZ_CP014327.1"/>
</dbReference>
<proteinExistence type="predicted"/>
<evidence type="ECO:0000313" key="2">
    <source>
        <dbReference type="Proteomes" id="UP000070371"/>
    </source>
</evidence>
<reference evidence="1 2" key="1">
    <citation type="submission" date="2016-02" db="EMBL/GenBank/DDBJ databases">
        <title>Complete genome sequence of Halocynthiibacter arcticus PAMC 20958t from arctic marine sediment.</title>
        <authorList>
            <person name="Lee Y.M."/>
            <person name="Baek K."/>
            <person name="Lee H.K."/>
            <person name="Shin S.C."/>
        </authorList>
    </citation>
    <scope>NUCLEOTIDE SEQUENCE [LARGE SCALE GENOMIC DNA]</scope>
    <source>
        <strain evidence="1">PAMC 20958</strain>
    </source>
</reference>
<keyword evidence="2" id="KW-1185">Reference proteome</keyword>
<dbReference type="PANTHER" id="PTHR43591">
    <property type="entry name" value="METHYLTRANSFERASE"/>
    <property type="match status" value="1"/>
</dbReference>
<dbReference type="OrthoDB" id="9787738at2"/>
<sequence length="270" mass="30093">MSNTSSNFVGDIPSYYDSGLGPNIFFDYADLLATRCANLPATNVVELAAGTGILSRRLRDRLSPETRLEVTDLNLPMLQVAKNKFTNKDVVDFTIANAMDLPFEDSEFDMMVCQFGVMFFPDKPASYREAARVLKKNGYYLFNVWSAMSKNPFAQIAYDVAAKFFPNDPPAFYKVPFHYGDPVQVRADLTQAGWHDVEHETIQLQKTITNPEAFATALVFGNPIIDEIRQRGEVEPAVIAEAILEAFHSAFGPSPITIPLETTTFVCRAP</sequence>
<dbReference type="Pfam" id="PF01209">
    <property type="entry name" value="Ubie_methyltran"/>
    <property type="match status" value="1"/>
</dbReference>
<dbReference type="AlphaFoldDB" id="A0A126V236"/>
<keyword evidence="1" id="KW-0489">Methyltransferase</keyword>
<dbReference type="GO" id="GO:0008168">
    <property type="term" value="F:methyltransferase activity"/>
    <property type="evidence" value="ECO:0007669"/>
    <property type="project" value="UniProtKB-KW"/>
</dbReference>
<organism evidence="1 2">
    <name type="scientific">Falsihalocynthiibacter arcticus</name>
    <dbReference type="NCBI Taxonomy" id="1579316"/>
    <lineage>
        <taxon>Bacteria</taxon>
        <taxon>Pseudomonadati</taxon>
        <taxon>Pseudomonadota</taxon>
        <taxon>Alphaproteobacteria</taxon>
        <taxon>Rhodobacterales</taxon>
        <taxon>Roseobacteraceae</taxon>
        <taxon>Falsihalocynthiibacter</taxon>
    </lineage>
</organism>
<evidence type="ECO:0000313" key="1">
    <source>
        <dbReference type="EMBL" id="AML52388.1"/>
    </source>
</evidence>
<name>A0A126V236_9RHOB</name>
<dbReference type="Gene3D" id="3.40.50.150">
    <property type="entry name" value="Vaccinia Virus protein VP39"/>
    <property type="match status" value="1"/>
</dbReference>
<keyword evidence="1" id="KW-0808">Transferase</keyword>
<dbReference type="SUPFAM" id="SSF53335">
    <property type="entry name" value="S-adenosyl-L-methionine-dependent methyltransferases"/>
    <property type="match status" value="1"/>
</dbReference>